<protein>
    <submittedName>
        <fullName evidence="1">Uncharacterized protein</fullName>
    </submittedName>
</protein>
<dbReference type="InterPro" id="IPR015943">
    <property type="entry name" value="WD40/YVTN_repeat-like_dom_sf"/>
</dbReference>
<dbReference type="PANTHER" id="PTHR22840:SF12">
    <property type="entry name" value="WD REPEAT-CONTAINING PROTEIN 36"/>
    <property type="match status" value="1"/>
</dbReference>
<dbReference type="Proteomes" id="UP001472677">
    <property type="component" value="Unassembled WGS sequence"/>
</dbReference>
<evidence type="ECO:0000313" key="2">
    <source>
        <dbReference type="Proteomes" id="UP001472677"/>
    </source>
</evidence>
<dbReference type="Gene3D" id="2.130.10.10">
    <property type="entry name" value="YVTN repeat-like/Quinoprotein amine dehydrogenase"/>
    <property type="match status" value="1"/>
</dbReference>
<organism evidence="1 2">
    <name type="scientific">Hibiscus sabdariffa</name>
    <name type="common">roselle</name>
    <dbReference type="NCBI Taxonomy" id="183260"/>
    <lineage>
        <taxon>Eukaryota</taxon>
        <taxon>Viridiplantae</taxon>
        <taxon>Streptophyta</taxon>
        <taxon>Embryophyta</taxon>
        <taxon>Tracheophyta</taxon>
        <taxon>Spermatophyta</taxon>
        <taxon>Magnoliopsida</taxon>
        <taxon>eudicotyledons</taxon>
        <taxon>Gunneridae</taxon>
        <taxon>Pentapetalae</taxon>
        <taxon>rosids</taxon>
        <taxon>malvids</taxon>
        <taxon>Malvales</taxon>
        <taxon>Malvaceae</taxon>
        <taxon>Malvoideae</taxon>
        <taxon>Hibiscus</taxon>
    </lineage>
</organism>
<accession>A0ABR2F9E7</accession>
<evidence type="ECO:0000313" key="1">
    <source>
        <dbReference type="EMBL" id="KAK8574945.1"/>
    </source>
</evidence>
<gene>
    <name evidence="1" type="ORF">V6N12_062622</name>
</gene>
<dbReference type="PANTHER" id="PTHR22840">
    <property type="entry name" value="WD REPEAT-CONTAINING PROTEIN 36"/>
    <property type="match status" value="1"/>
</dbReference>
<proteinExistence type="predicted"/>
<name>A0ABR2F9E7_9ROSI</name>
<keyword evidence="2" id="KW-1185">Reference proteome</keyword>
<dbReference type="InterPro" id="IPR036322">
    <property type="entry name" value="WD40_repeat_dom_sf"/>
</dbReference>
<dbReference type="EMBL" id="JBBPBM010000007">
    <property type="protein sequence ID" value="KAK8574945.1"/>
    <property type="molecule type" value="Genomic_DNA"/>
</dbReference>
<reference evidence="1 2" key="1">
    <citation type="journal article" date="2024" name="G3 (Bethesda)">
        <title>Genome assembly of Hibiscus sabdariffa L. provides insights into metabolisms of medicinal natural products.</title>
        <authorList>
            <person name="Kim T."/>
        </authorList>
    </citation>
    <scope>NUCLEOTIDE SEQUENCE [LARGE SCALE GENOMIC DNA]</scope>
    <source>
        <strain evidence="1">TK-2024</strain>
        <tissue evidence="1">Old leaves</tissue>
    </source>
</reference>
<dbReference type="SUPFAM" id="SSF50978">
    <property type="entry name" value="WD40 repeat-like"/>
    <property type="match status" value="1"/>
</dbReference>
<comment type="caution">
    <text evidence="1">The sequence shown here is derived from an EMBL/GenBank/DDBJ whole genome shotgun (WGS) entry which is preliminary data.</text>
</comment>
<sequence>MEQKYFPEINKIKIHGKHQCEKCKKTFRSCYTLDEDKRVCSETKKTCEVAIVAAIAAAVIDLQLHKKIRAPTSYLDYTSTAYRTDIDIFKRAHQVATGNMHSAKVNSLLLFGDHILSVDVDGNVFIWLFNGINDNLAPIGHIKLDAKFTPTCIMHSNTYLNKVTFHALLQIG</sequence>